<dbReference type="RefSeq" id="XP_036354754.1">
    <property type="nucleotide sequence ID" value="XM_036498861.1"/>
</dbReference>
<evidence type="ECO:0000256" key="1">
    <source>
        <dbReference type="ARBA" id="ARBA00009431"/>
    </source>
</evidence>
<name>A0A7E6EHL5_9MOLL</name>
<keyword evidence="3" id="KW-0645">Protease</keyword>
<comment type="similarity">
    <text evidence="1">Belongs to the peptidase S10 family.</text>
</comment>
<evidence type="ECO:0000313" key="3">
    <source>
        <dbReference type="RefSeq" id="XP_036354754.1"/>
    </source>
</evidence>
<keyword evidence="3" id="KW-0121">Carboxypeptidase</keyword>
<dbReference type="SUPFAM" id="SSF53474">
    <property type="entry name" value="alpha/beta-Hydrolases"/>
    <property type="match status" value="1"/>
</dbReference>
<dbReference type="GO" id="GO:0004185">
    <property type="term" value="F:serine-type carboxypeptidase activity"/>
    <property type="evidence" value="ECO:0007669"/>
    <property type="project" value="InterPro"/>
</dbReference>
<keyword evidence="3" id="KW-0378">Hydrolase</keyword>
<dbReference type="Proteomes" id="UP000515154">
    <property type="component" value="Unplaced"/>
</dbReference>
<keyword evidence="2" id="KW-1185">Reference proteome</keyword>
<dbReference type="InterPro" id="IPR029058">
    <property type="entry name" value="AB_hydrolase_fold"/>
</dbReference>
<proteinExistence type="inferred from homology"/>
<gene>
    <name evidence="3" type="primary">LOC118761150</name>
</gene>
<evidence type="ECO:0000313" key="2">
    <source>
        <dbReference type="Proteomes" id="UP000515154"/>
    </source>
</evidence>
<dbReference type="InterPro" id="IPR001563">
    <property type="entry name" value="Peptidase_S10"/>
</dbReference>
<protein>
    <submittedName>
        <fullName evidence="3">Probable serine carboxypeptidase CPVL</fullName>
    </submittedName>
</protein>
<accession>A0A7E6EHL5</accession>
<dbReference type="GO" id="GO:0006508">
    <property type="term" value="P:proteolysis"/>
    <property type="evidence" value="ECO:0007669"/>
    <property type="project" value="InterPro"/>
</dbReference>
<dbReference type="Pfam" id="PF00450">
    <property type="entry name" value="Peptidase_S10"/>
    <property type="match status" value="1"/>
</dbReference>
<reference evidence="3" key="1">
    <citation type="submission" date="2025-08" db="UniProtKB">
        <authorList>
            <consortium name="RefSeq"/>
        </authorList>
    </citation>
    <scope>IDENTIFICATION</scope>
</reference>
<dbReference type="KEGG" id="osn:118761150"/>
<dbReference type="Gene3D" id="3.40.50.1820">
    <property type="entry name" value="alpha/beta hydrolase"/>
    <property type="match status" value="1"/>
</dbReference>
<organism evidence="2 3">
    <name type="scientific">Octopus sinensis</name>
    <name type="common">East Asian common octopus</name>
    <dbReference type="NCBI Taxonomy" id="2607531"/>
    <lineage>
        <taxon>Eukaryota</taxon>
        <taxon>Metazoa</taxon>
        <taxon>Spiralia</taxon>
        <taxon>Lophotrochozoa</taxon>
        <taxon>Mollusca</taxon>
        <taxon>Cephalopoda</taxon>
        <taxon>Coleoidea</taxon>
        <taxon>Octopodiformes</taxon>
        <taxon>Octopoda</taxon>
        <taxon>Incirrata</taxon>
        <taxon>Octopodidae</taxon>
        <taxon>Octopus</taxon>
    </lineage>
</organism>
<sequence length="217" mass="25288">MSTRCRRPMPVPKTELALQLVPARRKALLRAKSCSKKTLKLTHSDRVINGDLTPYLTFFFNLTGLRNYFNYIPTYYEEWLFKNGRMLNVGKKTFNDSKRVEMALVEDFMQSVTPLVQTIINNSYKCFFFNGQLDLTVPFPMTSEFLSKMDWLAKDSFMHSAQWIWYSQGESRVVNGCVRNYLNAYQVVVRSAGYMVPANQPQDALEMIDNFIYGLEF</sequence>
<dbReference type="AlphaFoldDB" id="A0A7E6EHL5"/>